<feature type="transmembrane region" description="Helical" evidence="7">
    <location>
        <begin position="175"/>
        <end position="196"/>
    </location>
</feature>
<evidence type="ECO:0000256" key="4">
    <source>
        <dbReference type="ARBA" id="ARBA00022692"/>
    </source>
</evidence>
<evidence type="ECO:0000256" key="2">
    <source>
        <dbReference type="ARBA" id="ARBA00007965"/>
    </source>
</evidence>
<name>A0ABQ9IRM5_9CUCU</name>
<evidence type="ECO:0000256" key="7">
    <source>
        <dbReference type="SAM" id="Phobius"/>
    </source>
</evidence>
<dbReference type="EMBL" id="JAPWTJ010003177">
    <property type="protein sequence ID" value="KAJ8961036.1"/>
    <property type="molecule type" value="Genomic_DNA"/>
</dbReference>
<evidence type="ECO:0000256" key="6">
    <source>
        <dbReference type="ARBA" id="ARBA00023136"/>
    </source>
</evidence>
<dbReference type="Proteomes" id="UP001162164">
    <property type="component" value="Unassembled WGS sequence"/>
</dbReference>
<evidence type="ECO:0000313" key="8">
    <source>
        <dbReference type="EMBL" id="KAJ8961036.1"/>
    </source>
</evidence>
<evidence type="ECO:0000256" key="5">
    <source>
        <dbReference type="ARBA" id="ARBA00022989"/>
    </source>
</evidence>
<evidence type="ECO:0000256" key="1">
    <source>
        <dbReference type="ARBA" id="ARBA00004141"/>
    </source>
</evidence>
<comment type="similarity">
    <text evidence="2">Belongs to the SLC29A/ENT transporter (TC 2.A.57) family.</text>
</comment>
<feature type="transmembrane region" description="Helical" evidence="7">
    <location>
        <begin position="118"/>
        <end position="144"/>
    </location>
</feature>
<comment type="subcellular location">
    <subcellularLocation>
        <location evidence="1">Membrane</location>
        <topology evidence="1">Multi-pass membrane protein</topology>
    </subcellularLocation>
</comment>
<reference evidence="8" key="1">
    <citation type="journal article" date="2023" name="Insect Mol. Biol.">
        <title>Genome sequencing provides insights into the evolution of gene families encoding plant cell wall-degrading enzymes in longhorned beetles.</title>
        <authorList>
            <person name="Shin N.R."/>
            <person name="Okamura Y."/>
            <person name="Kirsch R."/>
            <person name="Pauchet Y."/>
        </authorList>
    </citation>
    <scope>NUCLEOTIDE SEQUENCE</scope>
    <source>
        <strain evidence="8">MMC_N1</strain>
    </source>
</reference>
<keyword evidence="3" id="KW-0813">Transport</keyword>
<organism evidence="8 9">
    <name type="scientific">Molorchus minor</name>
    <dbReference type="NCBI Taxonomy" id="1323400"/>
    <lineage>
        <taxon>Eukaryota</taxon>
        <taxon>Metazoa</taxon>
        <taxon>Ecdysozoa</taxon>
        <taxon>Arthropoda</taxon>
        <taxon>Hexapoda</taxon>
        <taxon>Insecta</taxon>
        <taxon>Pterygota</taxon>
        <taxon>Neoptera</taxon>
        <taxon>Endopterygota</taxon>
        <taxon>Coleoptera</taxon>
        <taxon>Polyphaga</taxon>
        <taxon>Cucujiformia</taxon>
        <taxon>Chrysomeloidea</taxon>
        <taxon>Cerambycidae</taxon>
        <taxon>Lamiinae</taxon>
        <taxon>Monochamini</taxon>
        <taxon>Molorchus</taxon>
    </lineage>
</organism>
<keyword evidence="5 7" id="KW-1133">Transmembrane helix</keyword>
<dbReference type="InterPro" id="IPR002259">
    <property type="entry name" value="Eqnu_transpt"/>
</dbReference>
<dbReference type="PANTHER" id="PTHR10332">
    <property type="entry name" value="EQUILIBRATIVE NUCLEOSIDE TRANSPORTER"/>
    <property type="match status" value="1"/>
</dbReference>
<accession>A0ABQ9IRM5</accession>
<proteinExistence type="inferred from homology"/>
<keyword evidence="6 7" id="KW-0472">Membrane</keyword>
<sequence>MCESNTNKAETSVETYHLRTIYEKVTNGQRRPVQGLYLQLRLLEDFQPLQQNCCLSLDWRPHETCLELLEFFQRATMTEESNDAHGYAKLGRSRRDNSDYHTRGVFTNLSPPIDAYNAVYLAFVLGGAGFLLPYNSIMEFYIALCERAKTRITLEPTEDAGLEACKQRWEVTKAIYPYMISICLVYFATLCLYPGIASEVMMASSARYWTGARLVRCSVARLITVPLMVMCGSTRGNPIFAAEITAFTFSLFFGTDQRDLGILLHLACSAKHRESDPSPLRDRPQNMVCRLITFRAQATCGCIPPGQSCACGVFQPTVA</sequence>
<comment type="caution">
    <text evidence="8">The sequence shown here is derived from an EMBL/GenBank/DDBJ whole genome shotgun (WGS) entry which is preliminary data.</text>
</comment>
<dbReference type="PANTHER" id="PTHR10332:SF10">
    <property type="entry name" value="EQUILIBRATIVE NUCLEOSIDE TRANSPORTER 4"/>
    <property type="match status" value="1"/>
</dbReference>
<evidence type="ECO:0000256" key="3">
    <source>
        <dbReference type="ARBA" id="ARBA00022448"/>
    </source>
</evidence>
<protein>
    <submittedName>
        <fullName evidence="8">Uncharacterized protein</fullName>
    </submittedName>
</protein>
<keyword evidence="4 7" id="KW-0812">Transmembrane</keyword>
<keyword evidence="9" id="KW-1185">Reference proteome</keyword>
<evidence type="ECO:0000313" key="9">
    <source>
        <dbReference type="Proteomes" id="UP001162164"/>
    </source>
</evidence>
<gene>
    <name evidence="8" type="ORF">NQ317_001896</name>
</gene>